<organism evidence="1">
    <name type="scientific">marine sediment metagenome</name>
    <dbReference type="NCBI Taxonomy" id="412755"/>
    <lineage>
        <taxon>unclassified sequences</taxon>
        <taxon>metagenomes</taxon>
        <taxon>ecological metagenomes</taxon>
    </lineage>
</organism>
<comment type="caution">
    <text evidence="1">The sequence shown here is derived from an EMBL/GenBank/DDBJ whole genome shotgun (WGS) entry which is preliminary data.</text>
</comment>
<reference evidence="1" key="1">
    <citation type="journal article" date="2015" name="Nature">
        <title>Complex archaea that bridge the gap between prokaryotes and eukaryotes.</title>
        <authorList>
            <person name="Spang A."/>
            <person name="Saw J.H."/>
            <person name="Jorgensen S.L."/>
            <person name="Zaremba-Niedzwiedzka K."/>
            <person name="Martijn J."/>
            <person name="Lind A.E."/>
            <person name="van Eijk R."/>
            <person name="Schleper C."/>
            <person name="Guy L."/>
            <person name="Ettema T.J."/>
        </authorList>
    </citation>
    <scope>NUCLEOTIDE SEQUENCE</scope>
</reference>
<gene>
    <name evidence="1" type="ORF">LCGC14_0534780</name>
</gene>
<proteinExistence type="predicted"/>
<dbReference type="AlphaFoldDB" id="A0A0F9SD00"/>
<sequence>MPEGQKTFYEMMKEEPDEPSQSSYIKHEQIIDLTELTKFEVREYTYGDRTAKKRVYTKANGEEIILPMILHRDIKKLIKELGEKLKKIKILVEGQGKQTRYTVIPLL</sequence>
<name>A0A0F9SD00_9ZZZZ</name>
<dbReference type="EMBL" id="LAZR01000703">
    <property type="protein sequence ID" value="KKN60187.1"/>
    <property type="molecule type" value="Genomic_DNA"/>
</dbReference>
<evidence type="ECO:0000313" key="1">
    <source>
        <dbReference type="EMBL" id="KKN60187.1"/>
    </source>
</evidence>
<protein>
    <submittedName>
        <fullName evidence="1">Uncharacterized protein</fullName>
    </submittedName>
</protein>
<accession>A0A0F9SD00</accession>